<evidence type="ECO:0000313" key="6">
    <source>
        <dbReference type="Proteomes" id="UP000030161"/>
    </source>
</evidence>
<keyword evidence="2" id="KW-0689">Ribosomal protein</keyword>
<dbReference type="GO" id="GO:0032543">
    <property type="term" value="P:mitochondrial translation"/>
    <property type="evidence" value="ECO:0007669"/>
    <property type="project" value="TreeGrafter"/>
</dbReference>
<dbReference type="GO" id="GO:0003735">
    <property type="term" value="F:structural constituent of ribosome"/>
    <property type="evidence" value="ECO:0007669"/>
    <property type="project" value="InterPro"/>
</dbReference>
<evidence type="ECO:0000256" key="1">
    <source>
        <dbReference type="ARBA" id="ARBA00006700"/>
    </source>
</evidence>
<accession>A0AB34Q2Q6</accession>
<dbReference type="SUPFAM" id="SSF54189">
    <property type="entry name" value="Ribosomal proteins S24e, L23 and L15e"/>
    <property type="match status" value="1"/>
</dbReference>
<comment type="caution">
    <text evidence="5">The sequence shown here is derived from an EMBL/GenBank/DDBJ whole genome shotgun (WGS) entry which is preliminary data.</text>
</comment>
<keyword evidence="3" id="KW-0687">Ribonucleoprotein</keyword>
<dbReference type="InterPro" id="IPR013025">
    <property type="entry name" value="Ribosomal_uL23-like"/>
</dbReference>
<dbReference type="EMBL" id="AJIX01000003">
    <property type="protein sequence ID" value="KGR21201.1"/>
    <property type="molecule type" value="Genomic_DNA"/>
</dbReference>
<dbReference type="FunFam" id="3.30.70.330:FF:000614">
    <property type="entry name" value="Mrp20p"/>
    <property type="match status" value="1"/>
</dbReference>
<dbReference type="InterPro" id="IPR012678">
    <property type="entry name" value="Ribosomal_uL23/eL15/eS24_sf"/>
</dbReference>
<dbReference type="InterPro" id="IPR012677">
    <property type="entry name" value="Nucleotide-bd_a/b_plait_sf"/>
</dbReference>
<dbReference type="AlphaFoldDB" id="A0AB34Q2Q6"/>
<proteinExistence type="inferred from homology"/>
<evidence type="ECO:0000256" key="4">
    <source>
        <dbReference type="ARBA" id="ARBA00039977"/>
    </source>
</evidence>
<gene>
    <name evidence="5" type="ORF">MG3_00196</name>
</gene>
<dbReference type="PANTHER" id="PTHR12059">
    <property type="entry name" value="RIBOSOMAL PROTEIN L23-RELATED"/>
    <property type="match status" value="1"/>
</dbReference>
<dbReference type="Gene3D" id="3.30.70.330">
    <property type="match status" value="1"/>
</dbReference>
<protein>
    <recommendedName>
        <fullName evidence="4">Large ribosomal subunit protein uL23m</fullName>
    </recommendedName>
</protein>
<reference evidence="5 6" key="1">
    <citation type="submission" date="2013-12" db="EMBL/GenBank/DDBJ databases">
        <title>The Genome Sequence of Candida albicans P78048.</title>
        <authorList>
            <consortium name="The Broad Institute Genome Sequencing Platform"/>
            <consortium name="The Broad Institute Genome Sequencing Center for Infectious Disease"/>
            <person name="Cuomo C."/>
            <person name="Bennett R."/>
            <person name="Hirakawa M."/>
            <person name="Noverr M."/>
            <person name="Mitchell A."/>
            <person name="Young S.K."/>
            <person name="Zeng Q."/>
            <person name="Gargeya S."/>
            <person name="Fitzgerald M."/>
            <person name="Abouelleil A."/>
            <person name="Alvarado L."/>
            <person name="Berlin A.M."/>
            <person name="Chapman S.B."/>
            <person name="Dewar J."/>
            <person name="Goldberg J."/>
            <person name="Griggs A."/>
            <person name="Gujja S."/>
            <person name="Hansen M."/>
            <person name="Howarth C."/>
            <person name="Imamovic A."/>
            <person name="Larimer J."/>
            <person name="McCowan C."/>
            <person name="Murphy C."/>
            <person name="Pearson M."/>
            <person name="Priest M."/>
            <person name="Roberts A."/>
            <person name="Saif S."/>
            <person name="Shea T."/>
            <person name="Sykes S."/>
            <person name="Wortman J."/>
            <person name="Nusbaum C."/>
            <person name="Birren B."/>
        </authorList>
    </citation>
    <scope>NUCLEOTIDE SEQUENCE [LARGE SCALE GENOMIC DNA]</scope>
    <source>
        <strain evidence="5 6">P78048</strain>
    </source>
</reference>
<dbReference type="Proteomes" id="UP000030161">
    <property type="component" value="Unassembled WGS sequence"/>
</dbReference>
<name>A0AB34Q2Q6_CANAX</name>
<dbReference type="GO" id="GO:0005762">
    <property type="term" value="C:mitochondrial large ribosomal subunit"/>
    <property type="evidence" value="ECO:0007669"/>
    <property type="project" value="TreeGrafter"/>
</dbReference>
<dbReference type="PANTHER" id="PTHR12059:SF5">
    <property type="entry name" value="LARGE RIBOSOMAL SUBUNIT PROTEIN UL23M"/>
    <property type="match status" value="1"/>
</dbReference>
<dbReference type="Pfam" id="PF00276">
    <property type="entry name" value="Ribosomal_L23"/>
    <property type="match status" value="1"/>
</dbReference>
<sequence>MDGNTRSGRLVASIWKSFTRSIHYKPLAPNKYPKVNVNDVDLNPPRYGFRRIRPPIIAQSPTKTLFPSVEIAKKYIEEGKRVPNRFMDQFGPDHARKEFEEFQEKLALEEPHFKIGGKQIYFPQGRICLLRSNAKHTPYQAKFLVPKSMNKMDLRDYLWHIYGLRALNITVQLQPARWKRSPYGLGRYRSPQLKKMTVDMMEPFIWPEVPQAKLDLLKTQRDNSLKTVQQNTAVGADKLKPLDVYDGMYKEQVQPQRFVSEKFKREAEKNIKLYNKVVQSRSDRKSLENYLGL</sequence>
<evidence type="ECO:0000256" key="2">
    <source>
        <dbReference type="ARBA" id="ARBA00022980"/>
    </source>
</evidence>
<comment type="similarity">
    <text evidence="1">Belongs to the universal ribosomal protein uL23 family.</text>
</comment>
<organism evidence="5 6">
    <name type="scientific">Candida albicans P78048</name>
    <dbReference type="NCBI Taxonomy" id="1094989"/>
    <lineage>
        <taxon>Eukaryota</taxon>
        <taxon>Fungi</taxon>
        <taxon>Dikarya</taxon>
        <taxon>Ascomycota</taxon>
        <taxon>Saccharomycotina</taxon>
        <taxon>Pichiomycetes</taxon>
        <taxon>Debaryomycetaceae</taxon>
        <taxon>Candida/Lodderomyces clade</taxon>
        <taxon>Candida</taxon>
    </lineage>
</organism>
<evidence type="ECO:0000313" key="5">
    <source>
        <dbReference type="EMBL" id="KGR21201.1"/>
    </source>
</evidence>
<evidence type="ECO:0000256" key="3">
    <source>
        <dbReference type="ARBA" id="ARBA00023274"/>
    </source>
</evidence>